<sequence>MISLPAKPANLNSSRSAACCSLRKGAAGRARRRVTEPNLNPAAMNENPCQKRPRKWRSTALSKLLNGGPHSGSSGVVNVVREAGGSQRKKQQQWRRGTMECC</sequence>
<gene>
    <name evidence="2" type="ORF">PIB30_097651</name>
</gene>
<keyword evidence="3" id="KW-1185">Reference proteome</keyword>
<dbReference type="Proteomes" id="UP001341840">
    <property type="component" value="Unassembled WGS sequence"/>
</dbReference>
<name>A0ABU6QWL1_9FABA</name>
<evidence type="ECO:0000313" key="3">
    <source>
        <dbReference type="Proteomes" id="UP001341840"/>
    </source>
</evidence>
<feature type="region of interest" description="Disordered" evidence="1">
    <location>
        <begin position="35"/>
        <end position="54"/>
    </location>
</feature>
<evidence type="ECO:0000313" key="2">
    <source>
        <dbReference type="EMBL" id="MED6116165.1"/>
    </source>
</evidence>
<proteinExistence type="predicted"/>
<organism evidence="2 3">
    <name type="scientific">Stylosanthes scabra</name>
    <dbReference type="NCBI Taxonomy" id="79078"/>
    <lineage>
        <taxon>Eukaryota</taxon>
        <taxon>Viridiplantae</taxon>
        <taxon>Streptophyta</taxon>
        <taxon>Embryophyta</taxon>
        <taxon>Tracheophyta</taxon>
        <taxon>Spermatophyta</taxon>
        <taxon>Magnoliopsida</taxon>
        <taxon>eudicotyledons</taxon>
        <taxon>Gunneridae</taxon>
        <taxon>Pentapetalae</taxon>
        <taxon>rosids</taxon>
        <taxon>fabids</taxon>
        <taxon>Fabales</taxon>
        <taxon>Fabaceae</taxon>
        <taxon>Papilionoideae</taxon>
        <taxon>50 kb inversion clade</taxon>
        <taxon>dalbergioids sensu lato</taxon>
        <taxon>Dalbergieae</taxon>
        <taxon>Pterocarpus clade</taxon>
        <taxon>Stylosanthes</taxon>
    </lineage>
</organism>
<accession>A0ABU6QWL1</accession>
<feature type="region of interest" description="Disordered" evidence="1">
    <location>
        <begin position="83"/>
        <end position="102"/>
    </location>
</feature>
<evidence type="ECO:0000256" key="1">
    <source>
        <dbReference type="SAM" id="MobiDB-lite"/>
    </source>
</evidence>
<reference evidence="2 3" key="1">
    <citation type="journal article" date="2023" name="Plants (Basel)">
        <title>Bridging the Gap: Combining Genomics and Transcriptomics Approaches to Understand Stylosanthes scabra, an Orphan Legume from the Brazilian Caatinga.</title>
        <authorList>
            <person name="Ferreira-Neto J.R.C."/>
            <person name="da Silva M.D."/>
            <person name="Binneck E."/>
            <person name="de Melo N.F."/>
            <person name="da Silva R.H."/>
            <person name="de Melo A.L.T.M."/>
            <person name="Pandolfi V."/>
            <person name="Bustamante F.O."/>
            <person name="Brasileiro-Vidal A.C."/>
            <person name="Benko-Iseppon A.M."/>
        </authorList>
    </citation>
    <scope>NUCLEOTIDE SEQUENCE [LARGE SCALE GENOMIC DNA]</scope>
    <source>
        <tissue evidence="2">Leaves</tissue>
    </source>
</reference>
<comment type="caution">
    <text evidence="2">The sequence shown here is derived from an EMBL/GenBank/DDBJ whole genome shotgun (WGS) entry which is preliminary data.</text>
</comment>
<dbReference type="EMBL" id="JASCZI010002420">
    <property type="protein sequence ID" value="MED6116165.1"/>
    <property type="molecule type" value="Genomic_DNA"/>
</dbReference>
<protein>
    <submittedName>
        <fullName evidence="2">Uncharacterized protein</fullName>
    </submittedName>
</protein>